<organism evidence="2 3">
    <name type="scientific">Aureimonas pseudogalii</name>
    <dbReference type="NCBI Taxonomy" id="1744844"/>
    <lineage>
        <taxon>Bacteria</taxon>
        <taxon>Pseudomonadati</taxon>
        <taxon>Pseudomonadota</taxon>
        <taxon>Alphaproteobacteria</taxon>
        <taxon>Hyphomicrobiales</taxon>
        <taxon>Aurantimonadaceae</taxon>
        <taxon>Aureimonas</taxon>
    </lineage>
</organism>
<dbReference type="PANTHER" id="PTHR28208:SF3">
    <property type="entry name" value="PHOSPHATIDATE PHOSPHATASE APP1"/>
    <property type="match status" value="1"/>
</dbReference>
<dbReference type="PANTHER" id="PTHR28208">
    <property type="entry name" value="PHOSPHATIDATE PHOSPHATASE APP1"/>
    <property type="match status" value="1"/>
</dbReference>
<protein>
    <submittedName>
        <fullName evidence="2">Phosphatidate phosphatase APP1</fullName>
    </submittedName>
</protein>
<name>A0A7W6EEV3_9HYPH</name>
<dbReference type="RefSeq" id="WP_183198028.1">
    <property type="nucleotide sequence ID" value="NZ_JACIEK010000001.1"/>
</dbReference>
<reference evidence="2 3" key="1">
    <citation type="submission" date="2020-08" db="EMBL/GenBank/DDBJ databases">
        <title>Genomic Encyclopedia of Type Strains, Phase IV (KMG-IV): sequencing the most valuable type-strain genomes for metagenomic binning, comparative biology and taxonomic classification.</title>
        <authorList>
            <person name="Goeker M."/>
        </authorList>
    </citation>
    <scope>NUCLEOTIDE SEQUENCE [LARGE SCALE GENOMIC DNA]</scope>
    <source>
        <strain evidence="2 3">DSM 102238</strain>
    </source>
</reference>
<comment type="caution">
    <text evidence="2">The sequence shown here is derived from an EMBL/GenBank/DDBJ whole genome shotgun (WGS) entry which is preliminary data.</text>
</comment>
<dbReference type="EMBL" id="JACIEK010000001">
    <property type="protein sequence ID" value="MBB3996958.1"/>
    <property type="molecule type" value="Genomic_DNA"/>
</dbReference>
<evidence type="ECO:0000259" key="1">
    <source>
        <dbReference type="Pfam" id="PF09949"/>
    </source>
</evidence>
<dbReference type="InterPro" id="IPR052935">
    <property type="entry name" value="Mg2+_PAP"/>
</dbReference>
<dbReference type="AlphaFoldDB" id="A0A7W6EEV3"/>
<dbReference type="Pfam" id="PF09949">
    <property type="entry name" value="APP1_cat"/>
    <property type="match status" value="1"/>
</dbReference>
<evidence type="ECO:0000313" key="2">
    <source>
        <dbReference type="EMBL" id="MBB3996958.1"/>
    </source>
</evidence>
<gene>
    <name evidence="2" type="ORF">GGR04_000779</name>
</gene>
<accession>A0A7W6EEV3</accession>
<sequence length="388" mass="42276">MSSPLPLRIAGTLAHRWGDLRYRAKIALRLTSPPIMLPYRGWAGADALHLTGRVVEDEKVIHARPTRSRWRNLWRTYRRYETDEIRGAEITWSGFGLSGRATTSREGFFSLSIERTELPDGLGDAPWQPIALRLEGAPGYRFAPIRCGAEIRCVSPDAAFAVVSDIDDTIVETSAQHFLDHVRTVALNSAESRVAFPGIAFLYRALAAGVRGGETNPIFYVSSSPWNLYELFAEFLQRRGLPAGPMFLKDFGLTPTQWLTGSHATHKTAAIETLLRGYPALAFILIGDTGQRDAEIYADIVRRHPGRILSVHLRDVSPKGQRPAVAAAVAAIDAAGVAITTSPTLEGAARTCEEHGLVAPGTGQAMRREIESDRARLAGSAAGVASED</sequence>
<keyword evidence="3" id="KW-1185">Reference proteome</keyword>
<dbReference type="Proteomes" id="UP000542776">
    <property type="component" value="Unassembled WGS sequence"/>
</dbReference>
<feature type="domain" description="Phosphatidate phosphatase APP1 catalytic" evidence="1">
    <location>
        <begin position="160"/>
        <end position="315"/>
    </location>
</feature>
<proteinExistence type="predicted"/>
<evidence type="ECO:0000313" key="3">
    <source>
        <dbReference type="Proteomes" id="UP000542776"/>
    </source>
</evidence>
<dbReference type="GO" id="GO:0008195">
    <property type="term" value="F:phosphatidate phosphatase activity"/>
    <property type="evidence" value="ECO:0007669"/>
    <property type="project" value="InterPro"/>
</dbReference>
<dbReference type="InterPro" id="IPR019236">
    <property type="entry name" value="APP1_cat"/>
</dbReference>